<dbReference type="GO" id="GO:0032787">
    <property type="term" value="P:monocarboxylic acid metabolic process"/>
    <property type="evidence" value="ECO:0007669"/>
    <property type="project" value="UniProtKB-ARBA"/>
</dbReference>
<dbReference type="Pfam" id="PF13561">
    <property type="entry name" value="adh_short_C2"/>
    <property type="match status" value="1"/>
</dbReference>
<keyword evidence="5" id="KW-1185">Reference proteome</keyword>
<evidence type="ECO:0000256" key="2">
    <source>
        <dbReference type="ARBA" id="ARBA00023002"/>
    </source>
</evidence>
<dbReference type="NCBIfam" id="NF009466">
    <property type="entry name" value="PRK12826.1-2"/>
    <property type="match status" value="1"/>
</dbReference>
<dbReference type="EC" id="1.1.1.100" evidence="4"/>
<protein>
    <submittedName>
        <fullName evidence="4">3-oxoacyl-[acyl-carrier-protein] reductase FabG</fullName>
        <ecNumber evidence="4">1.1.1.100</ecNumber>
    </submittedName>
</protein>
<dbReference type="InterPro" id="IPR057326">
    <property type="entry name" value="KR_dom"/>
</dbReference>
<dbReference type="RefSeq" id="WP_146683948.1">
    <property type="nucleotide sequence ID" value="NZ_CP019646.1"/>
</dbReference>
<dbReference type="AlphaFoldDB" id="A0A1Q2MGK2"/>
<dbReference type="PRINTS" id="PR00080">
    <property type="entry name" value="SDRFAMILY"/>
</dbReference>
<dbReference type="STRING" id="1851148.SMSP2_02189"/>
<dbReference type="PANTHER" id="PTHR42879">
    <property type="entry name" value="3-OXOACYL-(ACYL-CARRIER-PROTEIN) REDUCTASE"/>
    <property type="match status" value="1"/>
</dbReference>
<dbReference type="OrthoDB" id="9803333at2"/>
<dbReference type="GO" id="GO:0004316">
    <property type="term" value="F:3-oxoacyl-[acyl-carrier-protein] reductase (NADPH) activity"/>
    <property type="evidence" value="ECO:0007669"/>
    <property type="project" value="UniProtKB-EC"/>
</dbReference>
<dbReference type="InterPro" id="IPR020904">
    <property type="entry name" value="Sc_DH/Rdtase_CS"/>
</dbReference>
<feature type="domain" description="Ketoreductase" evidence="3">
    <location>
        <begin position="5"/>
        <end position="184"/>
    </location>
</feature>
<gene>
    <name evidence="4" type="primary">fabG_2</name>
    <name evidence="4" type="ORF">SMSP2_02189</name>
</gene>
<dbReference type="PROSITE" id="PS00061">
    <property type="entry name" value="ADH_SHORT"/>
    <property type="match status" value="1"/>
</dbReference>
<keyword evidence="2 4" id="KW-0560">Oxidoreductase</keyword>
<reference evidence="5" key="1">
    <citation type="submission" date="2017-02" db="EMBL/GenBank/DDBJ databases">
        <title>Comparative genomics and description of representatives of a novel lineage of planctomycetes thriving in anoxic sediments.</title>
        <authorList>
            <person name="Spring S."/>
            <person name="Bunk B."/>
            <person name="Sproer C."/>
        </authorList>
    </citation>
    <scope>NUCLEOTIDE SEQUENCE [LARGE SCALE GENOMIC DNA]</scope>
    <source>
        <strain evidence="5">SM-Chi-D1</strain>
    </source>
</reference>
<evidence type="ECO:0000313" key="5">
    <source>
        <dbReference type="Proteomes" id="UP000188181"/>
    </source>
</evidence>
<organism evidence="4 5">
    <name type="scientific">Limihaloglobus sulfuriphilus</name>
    <dbReference type="NCBI Taxonomy" id="1851148"/>
    <lineage>
        <taxon>Bacteria</taxon>
        <taxon>Pseudomonadati</taxon>
        <taxon>Planctomycetota</taxon>
        <taxon>Phycisphaerae</taxon>
        <taxon>Sedimentisphaerales</taxon>
        <taxon>Sedimentisphaeraceae</taxon>
        <taxon>Limihaloglobus</taxon>
    </lineage>
</organism>
<dbReference type="PRINTS" id="PR00081">
    <property type="entry name" value="GDHRDH"/>
</dbReference>
<evidence type="ECO:0000313" key="4">
    <source>
        <dbReference type="EMBL" id="AQQ71810.1"/>
    </source>
</evidence>
<dbReference type="InterPro" id="IPR050259">
    <property type="entry name" value="SDR"/>
</dbReference>
<dbReference type="Proteomes" id="UP000188181">
    <property type="component" value="Chromosome"/>
</dbReference>
<proteinExistence type="inferred from homology"/>
<accession>A0A1Q2MGK2</accession>
<dbReference type="PANTHER" id="PTHR42879:SF2">
    <property type="entry name" value="3-OXOACYL-[ACYL-CARRIER-PROTEIN] REDUCTASE FABG"/>
    <property type="match status" value="1"/>
</dbReference>
<comment type="similarity">
    <text evidence="1">Belongs to the short-chain dehydrogenases/reductases (SDR) family.</text>
</comment>
<dbReference type="InterPro" id="IPR036291">
    <property type="entry name" value="NAD(P)-bd_dom_sf"/>
</dbReference>
<dbReference type="SUPFAM" id="SSF51735">
    <property type="entry name" value="NAD(P)-binding Rossmann-fold domains"/>
    <property type="match status" value="1"/>
</dbReference>
<dbReference type="SMART" id="SM00822">
    <property type="entry name" value="PKS_KR"/>
    <property type="match status" value="1"/>
</dbReference>
<sequence>MSEQRLAVVTGAARGIGRAIVLELLKQGRKVAGLDMNEDNLKELESVCKDAGYDVITKCINITETDKLVAMIEELAAEHGGIGILVNNAGITRDKLMMQMDAADFDSVIDVNLKASFMATKAALRSMVRNKFGRLVHIASVAGVMGQAGSANYAASKSALIGMSKSIAREVSKKNVTSNCIAPGFIETEMTKDLPDVVKNAAKAVIPARKYGQPEDVARAVAFFADDNSSYITGQVLCVDGGMAM</sequence>
<dbReference type="EMBL" id="CP019646">
    <property type="protein sequence ID" value="AQQ71810.1"/>
    <property type="molecule type" value="Genomic_DNA"/>
</dbReference>
<dbReference type="InterPro" id="IPR002347">
    <property type="entry name" value="SDR_fam"/>
</dbReference>
<evidence type="ECO:0000259" key="3">
    <source>
        <dbReference type="SMART" id="SM00822"/>
    </source>
</evidence>
<dbReference type="KEGG" id="pbas:SMSP2_02189"/>
<dbReference type="Gene3D" id="3.40.50.720">
    <property type="entry name" value="NAD(P)-binding Rossmann-like Domain"/>
    <property type="match status" value="1"/>
</dbReference>
<dbReference type="FunFam" id="3.40.50.720:FF:000173">
    <property type="entry name" value="3-oxoacyl-[acyl-carrier protein] reductase"/>
    <property type="match status" value="1"/>
</dbReference>
<evidence type="ECO:0000256" key="1">
    <source>
        <dbReference type="ARBA" id="ARBA00006484"/>
    </source>
</evidence>
<name>A0A1Q2MGK2_9BACT</name>